<sequence length="50" mass="5294">MSLLGDALADATSPEVPDTLDRYAHRRLSTATSVQAGSAWAGENHHPDFG</sequence>
<organism evidence="2 3">
    <name type="scientific">Streptomyces mirabilis</name>
    <dbReference type="NCBI Taxonomy" id="68239"/>
    <lineage>
        <taxon>Bacteria</taxon>
        <taxon>Bacillati</taxon>
        <taxon>Actinomycetota</taxon>
        <taxon>Actinomycetes</taxon>
        <taxon>Kitasatosporales</taxon>
        <taxon>Streptomycetaceae</taxon>
        <taxon>Streptomyces</taxon>
    </lineage>
</organism>
<evidence type="ECO:0000313" key="2">
    <source>
        <dbReference type="EMBL" id="SFG45130.1"/>
    </source>
</evidence>
<dbReference type="EMBL" id="FONR01000021">
    <property type="protein sequence ID" value="SFG45130.1"/>
    <property type="molecule type" value="Genomic_DNA"/>
</dbReference>
<dbReference type="AlphaFoldDB" id="A0A1I2RXC1"/>
<name>A0A1I2RXC1_9ACTN</name>
<evidence type="ECO:0000313" key="3">
    <source>
        <dbReference type="Proteomes" id="UP000181942"/>
    </source>
</evidence>
<proteinExistence type="predicted"/>
<protein>
    <submittedName>
        <fullName evidence="2">Uncharacterized protein</fullName>
    </submittedName>
</protein>
<dbReference type="RefSeq" id="WP_177324259.1">
    <property type="nucleotide sequence ID" value="NZ_FONR01000021.1"/>
</dbReference>
<gene>
    <name evidence="2" type="ORF">SAMN02787118_1217</name>
</gene>
<evidence type="ECO:0000256" key="1">
    <source>
        <dbReference type="SAM" id="MobiDB-lite"/>
    </source>
</evidence>
<reference evidence="2 3" key="1">
    <citation type="submission" date="2016-10" db="EMBL/GenBank/DDBJ databases">
        <authorList>
            <person name="de Groot N.N."/>
        </authorList>
    </citation>
    <scope>NUCLEOTIDE SEQUENCE [LARGE SCALE GENOMIC DNA]</scope>
    <source>
        <strain evidence="2 3">OK461</strain>
    </source>
</reference>
<feature type="region of interest" description="Disordered" evidence="1">
    <location>
        <begin position="1"/>
        <end position="20"/>
    </location>
</feature>
<dbReference type="Proteomes" id="UP000181942">
    <property type="component" value="Unassembled WGS sequence"/>
</dbReference>
<accession>A0A1I2RXC1</accession>